<evidence type="ECO:0000313" key="2">
    <source>
        <dbReference type="Proteomes" id="UP000193435"/>
    </source>
</evidence>
<keyword evidence="2" id="KW-1185">Reference proteome</keyword>
<dbReference type="EMBL" id="FXBJ01000002">
    <property type="protein sequence ID" value="SMH34182.1"/>
    <property type="molecule type" value="Genomic_DNA"/>
</dbReference>
<dbReference type="Proteomes" id="UP000193435">
    <property type="component" value="Unassembled WGS sequence"/>
</dbReference>
<organism evidence="1 2">
    <name type="scientific">Carnobacterium iners</name>
    <dbReference type="NCBI Taxonomy" id="1073423"/>
    <lineage>
        <taxon>Bacteria</taxon>
        <taxon>Bacillati</taxon>
        <taxon>Bacillota</taxon>
        <taxon>Bacilli</taxon>
        <taxon>Lactobacillales</taxon>
        <taxon>Carnobacteriaceae</taxon>
        <taxon>Carnobacterium</taxon>
    </lineage>
</organism>
<gene>
    <name evidence="1" type="ORF">SAMN04488700_1645</name>
</gene>
<protein>
    <submittedName>
        <fullName evidence="1">Uncharacterized protein</fullName>
    </submittedName>
</protein>
<evidence type="ECO:0000313" key="1">
    <source>
        <dbReference type="EMBL" id="SMH34182.1"/>
    </source>
</evidence>
<proteinExistence type="predicted"/>
<reference evidence="1 2" key="1">
    <citation type="submission" date="2017-04" db="EMBL/GenBank/DDBJ databases">
        <authorList>
            <person name="Afonso C.L."/>
            <person name="Miller P.J."/>
            <person name="Scott M.A."/>
            <person name="Spackman E."/>
            <person name="Goraichik I."/>
            <person name="Dimitrov K.M."/>
            <person name="Suarez D.L."/>
            <person name="Swayne D.E."/>
        </authorList>
    </citation>
    <scope>NUCLEOTIDE SEQUENCE [LARGE SCALE GENOMIC DNA]</scope>
    <source>
        <strain evidence="1 2">LMG26642</strain>
    </source>
</reference>
<name>A0A1X7N9F7_9LACT</name>
<accession>A0A1X7N9F7</accession>
<dbReference type="AlphaFoldDB" id="A0A1X7N9F7"/>
<dbReference type="STRING" id="1073423.SAMN04488700_1645"/>
<sequence length="67" mass="8037">MTLKSKKLHEIDKIFDKFFSSLPDLDRLEIRERERIFHGHIERREEKANTTSSARERAILIETLDLL</sequence>